<keyword evidence="3 5" id="KW-0560">Oxidoreductase</keyword>
<evidence type="ECO:0000256" key="5">
    <source>
        <dbReference type="RuleBase" id="RU000499"/>
    </source>
</evidence>
<dbReference type="Pfam" id="PF00255">
    <property type="entry name" value="GSHPx"/>
    <property type="match status" value="1"/>
</dbReference>
<dbReference type="PIRSF" id="PIRSF000303">
    <property type="entry name" value="Glutathion_perox"/>
    <property type="match status" value="1"/>
</dbReference>
<evidence type="ECO:0000313" key="6">
    <source>
        <dbReference type="Proteomes" id="UP000887574"/>
    </source>
</evidence>
<dbReference type="PROSITE" id="PS51355">
    <property type="entry name" value="GLUTATHIONE_PEROXID_3"/>
    <property type="match status" value="1"/>
</dbReference>
<evidence type="ECO:0000256" key="4">
    <source>
        <dbReference type="PIRSR" id="PIRSR000303-1"/>
    </source>
</evidence>
<accession>A0A915DXX1</accession>
<protein>
    <recommendedName>
        <fullName evidence="5">Glutathione peroxidase</fullName>
    </recommendedName>
</protein>
<dbReference type="PANTHER" id="PTHR11592">
    <property type="entry name" value="GLUTATHIONE PEROXIDASE"/>
    <property type="match status" value="1"/>
</dbReference>
<dbReference type="PANTHER" id="PTHR11592:SF134">
    <property type="entry name" value="PHOSPHOLIPID HYDROPEROXIDE GLUTATHIONE PEROXIDASE"/>
    <property type="match status" value="1"/>
</dbReference>
<dbReference type="AlphaFoldDB" id="A0A915DXX1"/>
<name>A0A915DXX1_9BILA</name>
<dbReference type="GO" id="GO:0006979">
    <property type="term" value="P:response to oxidative stress"/>
    <property type="evidence" value="ECO:0007669"/>
    <property type="project" value="InterPro"/>
</dbReference>
<dbReference type="PRINTS" id="PR01011">
    <property type="entry name" value="GLUTPROXDASE"/>
</dbReference>
<dbReference type="Gene3D" id="3.40.30.10">
    <property type="entry name" value="Glutaredoxin"/>
    <property type="match status" value="1"/>
</dbReference>
<dbReference type="InterPro" id="IPR000889">
    <property type="entry name" value="Glutathione_peroxidase"/>
</dbReference>
<sequence length="150" mass="17035">MATDIHSIYQFNALDANNTEVSMNKYIGMVLIIVNVASQCGLTNSNYKQLKQIQDKYKHRGLAIAAFPSNQFNGQEPGTIEEIRSFINDKFNFQPDLYAKINVNGEDAHPLYKFLKEEQSVDKQGHVIKRFGPNEEPDKMIPDIEKALDA</sequence>
<dbReference type="CDD" id="cd00340">
    <property type="entry name" value="GSH_Peroxidase"/>
    <property type="match status" value="1"/>
</dbReference>
<dbReference type="InterPro" id="IPR036249">
    <property type="entry name" value="Thioredoxin-like_sf"/>
</dbReference>
<dbReference type="Proteomes" id="UP000887574">
    <property type="component" value="Unplaced"/>
</dbReference>
<evidence type="ECO:0000256" key="1">
    <source>
        <dbReference type="ARBA" id="ARBA00006926"/>
    </source>
</evidence>
<dbReference type="GO" id="GO:0004601">
    <property type="term" value="F:peroxidase activity"/>
    <property type="evidence" value="ECO:0007669"/>
    <property type="project" value="UniProtKB-KW"/>
</dbReference>
<evidence type="ECO:0000313" key="7">
    <source>
        <dbReference type="WBParaSite" id="jg24334"/>
    </source>
</evidence>
<dbReference type="WBParaSite" id="jg24334">
    <property type="protein sequence ID" value="jg24334"/>
    <property type="gene ID" value="jg24334"/>
</dbReference>
<evidence type="ECO:0000256" key="2">
    <source>
        <dbReference type="ARBA" id="ARBA00022559"/>
    </source>
</evidence>
<keyword evidence="2 5" id="KW-0575">Peroxidase</keyword>
<proteinExistence type="inferred from homology"/>
<reference evidence="7" key="1">
    <citation type="submission" date="2022-11" db="UniProtKB">
        <authorList>
            <consortium name="WormBaseParasite"/>
        </authorList>
    </citation>
    <scope>IDENTIFICATION</scope>
</reference>
<evidence type="ECO:0000256" key="3">
    <source>
        <dbReference type="ARBA" id="ARBA00023002"/>
    </source>
</evidence>
<organism evidence="6 7">
    <name type="scientific">Ditylenchus dipsaci</name>
    <dbReference type="NCBI Taxonomy" id="166011"/>
    <lineage>
        <taxon>Eukaryota</taxon>
        <taxon>Metazoa</taxon>
        <taxon>Ecdysozoa</taxon>
        <taxon>Nematoda</taxon>
        <taxon>Chromadorea</taxon>
        <taxon>Rhabditida</taxon>
        <taxon>Tylenchina</taxon>
        <taxon>Tylenchomorpha</taxon>
        <taxon>Sphaerularioidea</taxon>
        <taxon>Anguinidae</taxon>
        <taxon>Anguininae</taxon>
        <taxon>Ditylenchus</taxon>
    </lineage>
</organism>
<dbReference type="SUPFAM" id="SSF52833">
    <property type="entry name" value="Thioredoxin-like"/>
    <property type="match status" value="1"/>
</dbReference>
<keyword evidence="6" id="KW-1185">Reference proteome</keyword>
<comment type="similarity">
    <text evidence="1 5">Belongs to the glutathione peroxidase family.</text>
</comment>
<feature type="active site" evidence="4">
    <location>
        <position position="40"/>
    </location>
</feature>